<keyword evidence="4" id="KW-0645">Protease</keyword>
<protein>
    <submittedName>
        <fullName evidence="7">Related to pepsin II-1</fullName>
    </submittedName>
</protein>
<dbReference type="Gene3D" id="2.40.70.10">
    <property type="entry name" value="Acid Proteases"/>
    <property type="match status" value="2"/>
</dbReference>
<feature type="active site" evidence="3">
    <location>
        <position position="107"/>
    </location>
</feature>
<evidence type="ECO:0000256" key="5">
    <source>
        <dbReference type="SAM" id="SignalP"/>
    </source>
</evidence>
<dbReference type="Proteomes" id="UP000184330">
    <property type="component" value="Unassembled WGS sequence"/>
</dbReference>
<dbReference type="CDD" id="cd05471">
    <property type="entry name" value="pepsin_like"/>
    <property type="match status" value="1"/>
</dbReference>
<dbReference type="GO" id="GO:0006508">
    <property type="term" value="P:proteolysis"/>
    <property type="evidence" value="ECO:0007669"/>
    <property type="project" value="UniProtKB-KW"/>
</dbReference>
<evidence type="ECO:0000259" key="6">
    <source>
        <dbReference type="PROSITE" id="PS51767"/>
    </source>
</evidence>
<evidence type="ECO:0000313" key="8">
    <source>
        <dbReference type="Proteomes" id="UP000184330"/>
    </source>
</evidence>
<dbReference type="PROSITE" id="PS51767">
    <property type="entry name" value="PEPTIDASE_A1"/>
    <property type="match status" value="1"/>
</dbReference>
<dbReference type="GO" id="GO:0004190">
    <property type="term" value="F:aspartic-type endopeptidase activity"/>
    <property type="evidence" value="ECO:0007669"/>
    <property type="project" value="UniProtKB-KW"/>
</dbReference>
<dbReference type="OrthoDB" id="15189at2759"/>
<keyword evidence="2 4" id="KW-0064">Aspartyl protease</keyword>
<dbReference type="STRING" id="576137.A0A1L7WBM9"/>
<dbReference type="Pfam" id="PF00026">
    <property type="entry name" value="Asp"/>
    <property type="match status" value="1"/>
</dbReference>
<reference evidence="7 8" key="1">
    <citation type="submission" date="2016-03" db="EMBL/GenBank/DDBJ databases">
        <authorList>
            <person name="Ploux O."/>
        </authorList>
    </citation>
    <scope>NUCLEOTIDE SEQUENCE [LARGE SCALE GENOMIC DNA]</scope>
    <source>
        <strain evidence="7 8">UAMH 11012</strain>
    </source>
</reference>
<evidence type="ECO:0000256" key="2">
    <source>
        <dbReference type="ARBA" id="ARBA00022750"/>
    </source>
</evidence>
<dbReference type="EMBL" id="FJOG01000001">
    <property type="protein sequence ID" value="CZR50183.1"/>
    <property type="molecule type" value="Genomic_DNA"/>
</dbReference>
<evidence type="ECO:0000256" key="3">
    <source>
        <dbReference type="PIRSR" id="PIRSR601461-1"/>
    </source>
</evidence>
<dbReference type="GO" id="GO:0000324">
    <property type="term" value="C:fungal-type vacuole"/>
    <property type="evidence" value="ECO:0007669"/>
    <property type="project" value="TreeGrafter"/>
</dbReference>
<organism evidence="7 8">
    <name type="scientific">Phialocephala subalpina</name>
    <dbReference type="NCBI Taxonomy" id="576137"/>
    <lineage>
        <taxon>Eukaryota</taxon>
        <taxon>Fungi</taxon>
        <taxon>Dikarya</taxon>
        <taxon>Ascomycota</taxon>
        <taxon>Pezizomycotina</taxon>
        <taxon>Leotiomycetes</taxon>
        <taxon>Helotiales</taxon>
        <taxon>Mollisiaceae</taxon>
        <taxon>Phialocephala</taxon>
        <taxon>Phialocephala fortinii species complex</taxon>
    </lineage>
</organism>
<dbReference type="InterPro" id="IPR021109">
    <property type="entry name" value="Peptidase_aspartic_dom_sf"/>
</dbReference>
<dbReference type="InterPro" id="IPR001969">
    <property type="entry name" value="Aspartic_peptidase_AS"/>
</dbReference>
<accession>A0A1L7WBM9</accession>
<name>A0A1L7WBM9_9HELO</name>
<comment type="similarity">
    <text evidence="1 4">Belongs to the peptidase A1 family.</text>
</comment>
<feature type="domain" description="Peptidase A1" evidence="6">
    <location>
        <begin position="91"/>
        <end position="439"/>
    </location>
</feature>
<evidence type="ECO:0000313" key="7">
    <source>
        <dbReference type="EMBL" id="CZR50183.1"/>
    </source>
</evidence>
<dbReference type="InterPro" id="IPR001461">
    <property type="entry name" value="Aspartic_peptidase_A1"/>
</dbReference>
<keyword evidence="4" id="KW-0378">Hydrolase</keyword>
<keyword evidence="5" id="KW-0732">Signal</keyword>
<dbReference type="InterPro" id="IPR034164">
    <property type="entry name" value="Pepsin-like_dom"/>
</dbReference>
<evidence type="ECO:0000256" key="1">
    <source>
        <dbReference type="ARBA" id="ARBA00007447"/>
    </source>
</evidence>
<sequence length="452" mass="47466">MSALSILLLGASLFGSSVIVASGFSISATSASQEASELTLSSNVLTLSRKTSAKGYNARSAAYLLGLSRANKIVVSNHTTVLESLFIGEEFATNITFGTEIFEAIVDTGSSDTWIVESGFSCIDLDTGAAETEAYCEFGPTYNVTDTFSQIPDENFNITYGDGEFLTGIVGYEEVTLAGITVNQTVSLVNYAAWEGDGTTSGLIGLAYPALTSAYAGTDPTLDNSASGEQIEYSPIFQTMYTAGLVSPLFSLAILRDISGDSGYLALGGLPPVDINGTFTSTPILITSIDGYLQTYDFYTINIEGITLNGKTVRGSSGATQYIVDSGTTLNYFPTSIANAINRAFVPPAVYSDDDGAYIVSCTATAPSLGININGTIFYTNPLDMILLAGTGEDGNDVCISGIDDGGSDAAEDVYILGDTFQKNVVTVFDVGAGELQFAAREFYESNDPVKV</sequence>
<proteinExistence type="inferred from homology"/>
<feature type="chain" id="PRO_5012001612" evidence="5">
    <location>
        <begin position="24"/>
        <end position="452"/>
    </location>
</feature>
<feature type="active site" evidence="3">
    <location>
        <position position="325"/>
    </location>
</feature>
<dbReference type="PRINTS" id="PR00792">
    <property type="entry name" value="PEPSIN"/>
</dbReference>
<keyword evidence="8" id="KW-1185">Reference proteome</keyword>
<feature type="signal peptide" evidence="5">
    <location>
        <begin position="1"/>
        <end position="23"/>
    </location>
</feature>
<dbReference type="PROSITE" id="PS00141">
    <property type="entry name" value="ASP_PROTEASE"/>
    <property type="match status" value="1"/>
</dbReference>
<gene>
    <name evidence="7" type="ORF">PAC_00055</name>
</gene>
<dbReference type="PANTHER" id="PTHR47966">
    <property type="entry name" value="BETA-SITE APP-CLEAVING ENZYME, ISOFORM A-RELATED"/>
    <property type="match status" value="1"/>
</dbReference>
<dbReference type="SUPFAM" id="SSF50630">
    <property type="entry name" value="Acid proteases"/>
    <property type="match status" value="1"/>
</dbReference>
<dbReference type="AlphaFoldDB" id="A0A1L7WBM9"/>
<dbReference type="PANTHER" id="PTHR47966:SF47">
    <property type="entry name" value="ENDOPEPTIDASE, PUTATIVE (AFU_ORTHOLOGUE AFUA_3G01220)-RELATED"/>
    <property type="match status" value="1"/>
</dbReference>
<dbReference type="InterPro" id="IPR033121">
    <property type="entry name" value="PEPTIDASE_A1"/>
</dbReference>
<evidence type="ECO:0000256" key="4">
    <source>
        <dbReference type="RuleBase" id="RU000454"/>
    </source>
</evidence>